<sequence>METRQHATGRGPAGTRQPVTVRLFGGPTALIETGGLRLLTDPAFDAPGPATGGTRALAKSRHPAGAAEGIGTPHAVLLSHDRSVDIDNLGFAGRHLLPTVVSGVPARAGRHTQRRNIMREFLVEITTTIPEGTEPAEVDRRRAAEAVRAEELAATGNLFRLWRPVGELRSIGVWRAADEDELHEKVLGTLPLRSWMTLTVTPLESHPNDPGRADATA</sequence>
<dbReference type="InterPro" id="IPR026029">
    <property type="entry name" value="MLI_dom"/>
</dbReference>
<dbReference type="AlphaFoldDB" id="A0A4D4N2E9"/>
<evidence type="ECO:0000256" key="1">
    <source>
        <dbReference type="SAM" id="MobiDB-lite"/>
    </source>
</evidence>
<dbReference type="EMBL" id="BJHY01000001">
    <property type="protein sequence ID" value="GDY78681.1"/>
    <property type="molecule type" value="Genomic_DNA"/>
</dbReference>
<evidence type="ECO:0000313" key="5">
    <source>
        <dbReference type="Proteomes" id="UP000299211"/>
    </source>
</evidence>
<gene>
    <name evidence="3" type="ORF">SAV14893_006290</name>
    <name evidence="4" type="ORF">SAV31267_081660</name>
</gene>
<protein>
    <recommendedName>
        <fullName evidence="2">Muconolactone isomerase domain-containing protein</fullName>
    </recommendedName>
</protein>
<dbReference type="Proteomes" id="UP000299211">
    <property type="component" value="Unassembled WGS sequence"/>
</dbReference>
<dbReference type="EMBL" id="BJHX01000001">
    <property type="protein sequence ID" value="GDY61236.1"/>
    <property type="molecule type" value="Genomic_DNA"/>
</dbReference>
<organism evidence="4 5">
    <name type="scientific">Streptomyces avermitilis</name>
    <dbReference type="NCBI Taxonomy" id="33903"/>
    <lineage>
        <taxon>Bacteria</taxon>
        <taxon>Bacillati</taxon>
        <taxon>Actinomycetota</taxon>
        <taxon>Actinomycetes</taxon>
        <taxon>Kitasatosporales</taxon>
        <taxon>Streptomycetaceae</taxon>
        <taxon>Streptomyces</taxon>
    </lineage>
</organism>
<proteinExistence type="predicted"/>
<reference evidence="4 5" key="1">
    <citation type="submission" date="2019-04" db="EMBL/GenBank/DDBJ databases">
        <title>Draft genome sequences of Streptomyces avermitilis ATCC 31267.</title>
        <authorList>
            <person name="Komaki H."/>
            <person name="Tamura T."/>
            <person name="Hosoyama A."/>
        </authorList>
    </citation>
    <scope>NUCLEOTIDE SEQUENCE [LARGE SCALE GENOMIC DNA]</scope>
    <source>
        <strain evidence="4 5">ATCC 31267</strain>
    </source>
</reference>
<feature type="region of interest" description="Disordered" evidence="1">
    <location>
        <begin position="46"/>
        <end position="68"/>
    </location>
</feature>
<dbReference type="Proteomes" id="UP000302139">
    <property type="component" value="Unassembled WGS sequence"/>
</dbReference>
<comment type="caution">
    <text evidence="4">The sequence shown here is derived from an EMBL/GenBank/DDBJ whole genome shotgun (WGS) entry which is preliminary data.</text>
</comment>
<dbReference type="STRING" id="33903.AQJ43_08920"/>
<evidence type="ECO:0000259" key="2">
    <source>
        <dbReference type="Pfam" id="PF02426"/>
    </source>
</evidence>
<dbReference type="Gene3D" id="3.30.70.1060">
    <property type="entry name" value="Dimeric alpha+beta barrel"/>
    <property type="match status" value="1"/>
</dbReference>
<evidence type="ECO:0000313" key="3">
    <source>
        <dbReference type="EMBL" id="GDY61236.1"/>
    </source>
</evidence>
<feature type="domain" description="Muconolactone isomerase" evidence="2">
    <location>
        <begin position="120"/>
        <end position="209"/>
    </location>
</feature>
<name>A0A4D4N2E9_STRAX</name>
<reference evidence="3 6" key="2">
    <citation type="submission" date="2019-04" db="EMBL/GenBank/DDBJ databases">
        <title>Draft genome sequences of Streptomyces avermitilis NBRC 14893.</title>
        <authorList>
            <person name="Komaki H."/>
            <person name="Tamura T."/>
            <person name="Hosoyama A."/>
        </authorList>
    </citation>
    <scope>NUCLEOTIDE SEQUENCE [LARGE SCALE GENOMIC DNA]</scope>
    <source>
        <strain evidence="3 6">NBRC 14893</strain>
    </source>
</reference>
<evidence type="ECO:0000313" key="4">
    <source>
        <dbReference type="EMBL" id="GDY78681.1"/>
    </source>
</evidence>
<evidence type="ECO:0000313" key="6">
    <source>
        <dbReference type="Proteomes" id="UP000302139"/>
    </source>
</evidence>
<dbReference type="SUPFAM" id="SSF54909">
    <property type="entry name" value="Dimeric alpha+beta barrel"/>
    <property type="match status" value="1"/>
</dbReference>
<dbReference type="InterPro" id="IPR011008">
    <property type="entry name" value="Dimeric_a/b-barrel"/>
</dbReference>
<accession>A0A4D4N2E9</accession>
<dbReference type="Pfam" id="PF02426">
    <property type="entry name" value="MIase"/>
    <property type="match status" value="1"/>
</dbReference>